<dbReference type="Proteomes" id="UP001152888">
    <property type="component" value="Unassembled WGS sequence"/>
</dbReference>
<protein>
    <submittedName>
        <fullName evidence="2">Uncharacterized protein</fullName>
    </submittedName>
</protein>
<comment type="caution">
    <text evidence="2">The sequence shown here is derived from an EMBL/GenBank/DDBJ whole genome shotgun (WGS) entry which is preliminary data.</text>
</comment>
<feature type="region of interest" description="Disordered" evidence="1">
    <location>
        <begin position="120"/>
        <end position="173"/>
    </location>
</feature>
<feature type="compositionally biased region" description="Low complexity" evidence="1">
    <location>
        <begin position="153"/>
        <end position="165"/>
    </location>
</feature>
<gene>
    <name evidence="2" type="ORF">ACAOBT_LOCUS27012</name>
</gene>
<evidence type="ECO:0000256" key="1">
    <source>
        <dbReference type="SAM" id="MobiDB-lite"/>
    </source>
</evidence>
<name>A0A9P0PXN5_ACAOB</name>
<evidence type="ECO:0000313" key="3">
    <source>
        <dbReference type="Proteomes" id="UP001152888"/>
    </source>
</evidence>
<organism evidence="2 3">
    <name type="scientific">Acanthoscelides obtectus</name>
    <name type="common">Bean weevil</name>
    <name type="synonym">Bruchus obtectus</name>
    <dbReference type="NCBI Taxonomy" id="200917"/>
    <lineage>
        <taxon>Eukaryota</taxon>
        <taxon>Metazoa</taxon>
        <taxon>Ecdysozoa</taxon>
        <taxon>Arthropoda</taxon>
        <taxon>Hexapoda</taxon>
        <taxon>Insecta</taxon>
        <taxon>Pterygota</taxon>
        <taxon>Neoptera</taxon>
        <taxon>Endopterygota</taxon>
        <taxon>Coleoptera</taxon>
        <taxon>Polyphaga</taxon>
        <taxon>Cucujiformia</taxon>
        <taxon>Chrysomeloidea</taxon>
        <taxon>Chrysomelidae</taxon>
        <taxon>Bruchinae</taxon>
        <taxon>Bruchini</taxon>
        <taxon>Acanthoscelides</taxon>
    </lineage>
</organism>
<reference evidence="2" key="1">
    <citation type="submission" date="2022-03" db="EMBL/GenBank/DDBJ databases">
        <authorList>
            <person name="Sayadi A."/>
        </authorList>
    </citation>
    <scope>NUCLEOTIDE SEQUENCE</scope>
</reference>
<dbReference type="EMBL" id="CAKOFQ010007513">
    <property type="protein sequence ID" value="CAH2002839.1"/>
    <property type="molecule type" value="Genomic_DNA"/>
</dbReference>
<evidence type="ECO:0000313" key="2">
    <source>
        <dbReference type="EMBL" id="CAH2002839.1"/>
    </source>
</evidence>
<dbReference type="AlphaFoldDB" id="A0A9P0PXN5"/>
<proteinExistence type="predicted"/>
<keyword evidence="3" id="KW-1185">Reference proteome</keyword>
<accession>A0A9P0PXN5</accession>
<dbReference type="OrthoDB" id="6770781at2759"/>
<sequence length="192" mass="21688">MFDQSHSAIRCQILSPFQEIACRSSLTKWKKAHPHQSTLDKKDFSSVLASTLAKISQKHENAMKKDFISSFRATGIAPLGAERVLRKIPSQTNDTNTGDSLDNVLVEYLLQQRFTVGPSRRNMRRRKLSVEPGKSVVTNEEPSDLDTNDDPQTNNSSSENSLETITEPETEYFEPTERYILPGKFLLVKVCL</sequence>